<dbReference type="AlphaFoldDB" id="A0A7N0RFU3"/>
<dbReference type="PANTHER" id="PTHR24296">
    <property type="entry name" value="CYTOCHROME P450"/>
    <property type="match status" value="1"/>
</dbReference>
<evidence type="ECO:0000256" key="4">
    <source>
        <dbReference type="ARBA" id="ARBA00023002"/>
    </source>
</evidence>
<dbReference type="OMA" id="TDLLWSM"/>
<dbReference type="InterPro" id="IPR001128">
    <property type="entry name" value="Cyt_P450"/>
</dbReference>
<reference evidence="8" key="1">
    <citation type="submission" date="2021-01" db="UniProtKB">
        <authorList>
            <consortium name="EnsemblPlants"/>
        </authorList>
    </citation>
    <scope>IDENTIFICATION</scope>
</reference>
<dbReference type="PRINTS" id="PR00463">
    <property type="entry name" value="EP450I"/>
</dbReference>
<keyword evidence="4" id="KW-0560">Oxidoreductase</keyword>
<keyword evidence="3 6" id="KW-0479">Metal-binding</keyword>
<feature type="region of interest" description="Disordered" evidence="7">
    <location>
        <begin position="213"/>
        <end position="250"/>
    </location>
</feature>
<sequence>MCDRANFNRFISKNKSPIKDWPFVGMLPGVLLNASRIHDYFSHLLRQSNHTIKIKGPWFSNLNFILTSDPENIHYILSTSFANFNKGRNFKEVFEVLGDGILVADSDSWKMQRKLTHILFRQSNFLSLLETTAQQNVQNGLFKILDHASESGLQVDMQDLCQRFTFDENYLSTLNLFLNRHPTPQAKPSPLGISAGRPSGRVFSGQRIQAWRPESPAEPAKLVREQCPPPAQQARLDPESQTSPPPPLDLAPAVAEAALAGEPFPSFAELNKLVYLHATLCETLRLYPPVPINRKASIKPDTLPSGHQVNQETEILLSIYTMGRMHEIWGADASAFNPDRWISDKGKIIDVPSYKFNTFRAGPRTCVGKDLAFMELKIAAAAIIWSYDLHVVTGGQSASSLALHMEHGLKVNVTTKTIL</sequence>
<dbReference type="Pfam" id="PF00067">
    <property type="entry name" value="p450"/>
    <property type="match status" value="2"/>
</dbReference>
<evidence type="ECO:0000256" key="5">
    <source>
        <dbReference type="ARBA" id="ARBA00023004"/>
    </source>
</evidence>
<keyword evidence="6" id="KW-0349">Heme</keyword>
<dbReference type="SUPFAM" id="SSF48264">
    <property type="entry name" value="Cytochrome P450"/>
    <property type="match status" value="1"/>
</dbReference>
<evidence type="ECO:0008006" key="10">
    <source>
        <dbReference type="Google" id="ProtNLM"/>
    </source>
</evidence>
<comment type="cofactor">
    <cofactor evidence="1 6">
        <name>heme</name>
        <dbReference type="ChEBI" id="CHEBI:30413"/>
    </cofactor>
</comment>
<comment type="similarity">
    <text evidence="2">Belongs to the cytochrome P450 family.</text>
</comment>
<proteinExistence type="inferred from homology"/>
<dbReference type="GO" id="GO:0005506">
    <property type="term" value="F:iron ion binding"/>
    <property type="evidence" value="ECO:0007669"/>
    <property type="project" value="InterPro"/>
</dbReference>
<accession>A0A7N0RFU3</accession>
<feature type="binding site" description="axial binding residue" evidence="6">
    <location>
        <position position="366"/>
    </location>
    <ligand>
        <name>heme</name>
        <dbReference type="ChEBI" id="CHEBI:30413"/>
    </ligand>
    <ligandPart>
        <name>Fe</name>
        <dbReference type="ChEBI" id="CHEBI:18248"/>
    </ligandPart>
</feature>
<evidence type="ECO:0000256" key="3">
    <source>
        <dbReference type="ARBA" id="ARBA00022723"/>
    </source>
</evidence>
<keyword evidence="9" id="KW-1185">Reference proteome</keyword>
<evidence type="ECO:0000256" key="1">
    <source>
        <dbReference type="ARBA" id="ARBA00001971"/>
    </source>
</evidence>
<dbReference type="GO" id="GO:0004497">
    <property type="term" value="F:monooxygenase activity"/>
    <property type="evidence" value="ECO:0007669"/>
    <property type="project" value="InterPro"/>
</dbReference>
<dbReference type="InterPro" id="IPR002401">
    <property type="entry name" value="Cyt_P450_E_grp-I"/>
</dbReference>
<evidence type="ECO:0000313" key="9">
    <source>
        <dbReference type="Proteomes" id="UP000594263"/>
    </source>
</evidence>
<keyword evidence="5 6" id="KW-0408">Iron</keyword>
<dbReference type="Gramene" id="Kaladp0010s0223.1.v1.1">
    <property type="protein sequence ID" value="Kaladp0010s0223.1.v1.1"/>
    <property type="gene ID" value="Kaladp0010s0223.v1.1"/>
</dbReference>
<evidence type="ECO:0000256" key="6">
    <source>
        <dbReference type="PIRSR" id="PIRSR602401-1"/>
    </source>
</evidence>
<dbReference type="Proteomes" id="UP000594263">
    <property type="component" value="Unplaced"/>
</dbReference>
<dbReference type="GO" id="GO:0020037">
    <property type="term" value="F:heme binding"/>
    <property type="evidence" value="ECO:0007669"/>
    <property type="project" value="InterPro"/>
</dbReference>
<organism evidence="8 9">
    <name type="scientific">Kalanchoe fedtschenkoi</name>
    <name type="common">Lavender scallops</name>
    <name type="synonym">South American air plant</name>
    <dbReference type="NCBI Taxonomy" id="63787"/>
    <lineage>
        <taxon>Eukaryota</taxon>
        <taxon>Viridiplantae</taxon>
        <taxon>Streptophyta</taxon>
        <taxon>Embryophyta</taxon>
        <taxon>Tracheophyta</taxon>
        <taxon>Spermatophyta</taxon>
        <taxon>Magnoliopsida</taxon>
        <taxon>eudicotyledons</taxon>
        <taxon>Gunneridae</taxon>
        <taxon>Pentapetalae</taxon>
        <taxon>Saxifragales</taxon>
        <taxon>Crassulaceae</taxon>
        <taxon>Kalanchoe</taxon>
    </lineage>
</organism>
<dbReference type="Gene3D" id="1.10.630.10">
    <property type="entry name" value="Cytochrome P450"/>
    <property type="match status" value="2"/>
</dbReference>
<evidence type="ECO:0000256" key="7">
    <source>
        <dbReference type="SAM" id="MobiDB-lite"/>
    </source>
</evidence>
<evidence type="ECO:0000313" key="8">
    <source>
        <dbReference type="EnsemblPlants" id="Kaladp0010s0223.1.v1.1"/>
    </source>
</evidence>
<name>A0A7N0RFU3_KALFE</name>
<dbReference type="GO" id="GO:0016705">
    <property type="term" value="F:oxidoreductase activity, acting on paired donors, with incorporation or reduction of molecular oxygen"/>
    <property type="evidence" value="ECO:0007669"/>
    <property type="project" value="InterPro"/>
</dbReference>
<protein>
    <recommendedName>
        <fullName evidence="10">Cytochrome P450</fullName>
    </recommendedName>
</protein>
<evidence type="ECO:0000256" key="2">
    <source>
        <dbReference type="ARBA" id="ARBA00010617"/>
    </source>
</evidence>
<dbReference type="EnsemblPlants" id="Kaladp0010s0223.1.v1.1">
    <property type="protein sequence ID" value="Kaladp0010s0223.1.v1.1"/>
    <property type="gene ID" value="Kaladp0010s0223.v1.1"/>
</dbReference>
<dbReference type="InterPro" id="IPR036396">
    <property type="entry name" value="Cyt_P450_sf"/>
</dbReference>